<feature type="region of interest" description="Disordered" evidence="1">
    <location>
        <begin position="174"/>
        <end position="311"/>
    </location>
</feature>
<evidence type="ECO:0000256" key="2">
    <source>
        <dbReference type="SAM" id="Phobius"/>
    </source>
</evidence>
<feature type="compositionally biased region" description="Basic and acidic residues" evidence="1">
    <location>
        <begin position="299"/>
        <end position="311"/>
    </location>
</feature>
<name>A0A2P6N2C2_9EUKA</name>
<dbReference type="InParanoid" id="A0A2P6N2C2"/>
<dbReference type="AlphaFoldDB" id="A0A2P6N2C2"/>
<dbReference type="EMBL" id="MDYQ01000240">
    <property type="protein sequence ID" value="PRP78099.1"/>
    <property type="molecule type" value="Genomic_DNA"/>
</dbReference>
<protein>
    <submittedName>
        <fullName evidence="3">Uncharacterized protein</fullName>
    </submittedName>
</protein>
<feature type="compositionally biased region" description="Low complexity" evidence="1">
    <location>
        <begin position="244"/>
        <end position="296"/>
    </location>
</feature>
<gene>
    <name evidence="3" type="ORF">PROFUN_11611</name>
</gene>
<evidence type="ECO:0000313" key="4">
    <source>
        <dbReference type="Proteomes" id="UP000241769"/>
    </source>
</evidence>
<reference evidence="3 4" key="1">
    <citation type="journal article" date="2018" name="Genome Biol. Evol.">
        <title>Multiple Roots of Fruiting Body Formation in Amoebozoa.</title>
        <authorList>
            <person name="Hillmann F."/>
            <person name="Forbes G."/>
            <person name="Novohradska S."/>
            <person name="Ferling I."/>
            <person name="Riege K."/>
            <person name="Groth M."/>
            <person name="Westermann M."/>
            <person name="Marz M."/>
            <person name="Spaller T."/>
            <person name="Winckler T."/>
            <person name="Schaap P."/>
            <person name="Glockner G."/>
        </authorList>
    </citation>
    <scope>NUCLEOTIDE SEQUENCE [LARGE SCALE GENOMIC DNA]</scope>
    <source>
        <strain evidence="3 4">Jena</strain>
    </source>
</reference>
<comment type="caution">
    <text evidence="3">The sequence shown here is derived from an EMBL/GenBank/DDBJ whole genome shotgun (WGS) entry which is preliminary data.</text>
</comment>
<evidence type="ECO:0000313" key="3">
    <source>
        <dbReference type="EMBL" id="PRP78099.1"/>
    </source>
</evidence>
<evidence type="ECO:0000256" key="1">
    <source>
        <dbReference type="SAM" id="MobiDB-lite"/>
    </source>
</evidence>
<keyword evidence="4" id="KW-1185">Reference proteome</keyword>
<sequence length="373" mass="40973">MGCSQADVTATSRKRDYDQSFRLTQPSLTQLRAANSSLYAAIQEARTSPADNAFIRAAVKYGIEPFSVTLKSASLVSGFQFRNHLSLHPQSLPIKSESDLLLQFIVLQFRKLGHGFFTLTFTDGTSSGSGDNQGGQPTSEKSKTGAIVGGVVGGLLLIVAAVLAILLMKKKEKRDVDERSVPSGDAEEEEREEMQGKETEIDYAASIPYPRIKRGEEETQREDRESEKAQEQTRYTIAVSDCRSATFTPSPPTETSSPTPSQTSTVTSSPAPASASIATAAVPAASSQTAPPAKSPIKSKKEREEALRAKAEELRQEIERRAADMDELLLEEQTEEVEEKQRQLEEENAQLRKHIEAIEKRIYQLVESTQTHP</sequence>
<accession>A0A2P6N2C2</accession>
<proteinExistence type="predicted"/>
<keyword evidence="2" id="KW-0472">Membrane</keyword>
<dbReference type="Proteomes" id="UP000241769">
    <property type="component" value="Unassembled WGS sequence"/>
</dbReference>
<keyword evidence="2" id="KW-1133">Transmembrane helix</keyword>
<feature type="transmembrane region" description="Helical" evidence="2">
    <location>
        <begin position="146"/>
        <end position="167"/>
    </location>
</feature>
<organism evidence="3 4">
    <name type="scientific">Planoprotostelium fungivorum</name>
    <dbReference type="NCBI Taxonomy" id="1890364"/>
    <lineage>
        <taxon>Eukaryota</taxon>
        <taxon>Amoebozoa</taxon>
        <taxon>Evosea</taxon>
        <taxon>Variosea</taxon>
        <taxon>Cavosteliida</taxon>
        <taxon>Cavosteliaceae</taxon>
        <taxon>Planoprotostelium</taxon>
    </lineage>
</organism>
<keyword evidence="2" id="KW-0812">Transmembrane</keyword>
<feature type="compositionally biased region" description="Basic and acidic residues" evidence="1">
    <location>
        <begin position="213"/>
        <end position="231"/>
    </location>
</feature>